<keyword evidence="5" id="KW-0170">Cobalt</keyword>
<comment type="cofactor">
    <cofactor evidence="1">
        <name>adenosylcob(III)alamin</name>
        <dbReference type="ChEBI" id="CHEBI:18408"/>
    </cofactor>
</comment>
<dbReference type="Pfam" id="PF02310">
    <property type="entry name" value="B12-binding"/>
    <property type="match status" value="1"/>
</dbReference>
<dbReference type="PROSITE" id="PS51332">
    <property type="entry name" value="B12_BINDING"/>
    <property type="match status" value="1"/>
</dbReference>
<keyword evidence="4" id="KW-0413">Isomerase</keyword>
<dbReference type="NCBIfam" id="TIGR00640">
    <property type="entry name" value="acid_CoA_mut_C"/>
    <property type="match status" value="1"/>
</dbReference>
<evidence type="ECO:0000256" key="1">
    <source>
        <dbReference type="ARBA" id="ARBA00001922"/>
    </source>
</evidence>
<accession>A0A1M7UIN9</accession>
<dbReference type="GO" id="GO:0031419">
    <property type="term" value="F:cobalamin binding"/>
    <property type="evidence" value="ECO:0007669"/>
    <property type="project" value="UniProtKB-KW"/>
</dbReference>
<evidence type="ECO:0000256" key="2">
    <source>
        <dbReference type="ARBA" id="ARBA00022628"/>
    </source>
</evidence>
<dbReference type="GO" id="GO:0046872">
    <property type="term" value="F:metal ion binding"/>
    <property type="evidence" value="ECO:0007669"/>
    <property type="project" value="UniProtKB-KW"/>
</dbReference>
<evidence type="ECO:0000256" key="5">
    <source>
        <dbReference type="ARBA" id="ARBA00023285"/>
    </source>
</evidence>
<evidence type="ECO:0000313" key="8">
    <source>
        <dbReference type="Proteomes" id="UP000184428"/>
    </source>
</evidence>
<protein>
    <submittedName>
        <fullName evidence="7">Methylmalonyl-CoA mutase, C-terminal domain</fullName>
    </submittedName>
</protein>
<keyword evidence="2" id="KW-0846">Cobalamin</keyword>
<organism evidence="7 8">
    <name type="scientific">Geodermatophilus obscurus</name>
    <dbReference type="NCBI Taxonomy" id="1861"/>
    <lineage>
        <taxon>Bacteria</taxon>
        <taxon>Bacillati</taxon>
        <taxon>Actinomycetota</taxon>
        <taxon>Actinomycetes</taxon>
        <taxon>Geodermatophilales</taxon>
        <taxon>Geodermatophilaceae</taxon>
        <taxon>Geodermatophilus</taxon>
    </lineage>
</organism>
<dbReference type="Gene3D" id="3.40.50.280">
    <property type="entry name" value="Cobalamin-binding domain"/>
    <property type="match status" value="1"/>
</dbReference>
<keyword evidence="3" id="KW-0479">Metal-binding</keyword>
<sequence length="138" mass="14247">MTAPGAAGEERIRVVIATPGDDGEDRATGTLARGLRDAGMEVVQAGRSSLEQLADTVVQEDADAVGLPVLPADAPEVLARLRALLADRGVHDVVVFGCGADAELPRGTRLSPPGTAPAEVAGWLRGQLIGEPPWTPRP</sequence>
<dbReference type="InterPro" id="IPR006159">
    <property type="entry name" value="Acid_CoA_mut_C"/>
</dbReference>
<reference evidence="7 8" key="1">
    <citation type="submission" date="2016-12" db="EMBL/GenBank/DDBJ databases">
        <authorList>
            <person name="Song W.-J."/>
            <person name="Kurnit D.M."/>
        </authorList>
    </citation>
    <scope>NUCLEOTIDE SEQUENCE [LARGE SCALE GENOMIC DNA]</scope>
    <source>
        <strain evidence="7 8">DSM 43162</strain>
    </source>
</reference>
<dbReference type="EMBL" id="FRDM01000019">
    <property type="protein sequence ID" value="SHN82893.1"/>
    <property type="molecule type" value="Genomic_DNA"/>
</dbReference>
<evidence type="ECO:0000256" key="4">
    <source>
        <dbReference type="ARBA" id="ARBA00023235"/>
    </source>
</evidence>
<dbReference type="InterPro" id="IPR036724">
    <property type="entry name" value="Cobalamin-bd_sf"/>
</dbReference>
<dbReference type="GO" id="GO:0016853">
    <property type="term" value="F:isomerase activity"/>
    <property type="evidence" value="ECO:0007669"/>
    <property type="project" value="UniProtKB-KW"/>
</dbReference>
<feature type="domain" description="B12-binding" evidence="6">
    <location>
        <begin position="11"/>
        <end position="135"/>
    </location>
</feature>
<dbReference type="OrthoDB" id="9788468at2"/>
<proteinExistence type="predicted"/>
<evidence type="ECO:0000259" key="6">
    <source>
        <dbReference type="PROSITE" id="PS51332"/>
    </source>
</evidence>
<evidence type="ECO:0000256" key="3">
    <source>
        <dbReference type="ARBA" id="ARBA00022723"/>
    </source>
</evidence>
<name>A0A1M7UIN9_9ACTN</name>
<dbReference type="Proteomes" id="UP000184428">
    <property type="component" value="Unassembled WGS sequence"/>
</dbReference>
<evidence type="ECO:0000313" key="7">
    <source>
        <dbReference type="EMBL" id="SHN82893.1"/>
    </source>
</evidence>
<dbReference type="SUPFAM" id="SSF52242">
    <property type="entry name" value="Cobalamin (vitamin B12)-binding domain"/>
    <property type="match status" value="1"/>
</dbReference>
<dbReference type="AlphaFoldDB" id="A0A1M7UIN9"/>
<dbReference type="InterPro" id="IPR006158">
    <property type="entry name" value="Cobalamin-bd"/>
</dbReference>
<gene>
    <name evidence="7" type="ORF">SAMN05660350_03348</name>
</gene>